<dbReference type="Proteomes" id="UP000440578">
    <property type="component" value="Unassembled WGS sequence"/>
</dbReference>
<name>A0A6A4V1L7_AMPAM</name>
<feature type="compositionally biased region" description="Basic and acidic residues" evidence="1">
    <location>
        <begin position="248"/>
        <end position="280"/>
    </location>
</feature>
<gene>
    <name evidence="2" type="primary">Iqce</name>
    <name evidence="2" type="ORF">FJT64_011607</name>
</gene>
<proteinExistence type="predicted"/>
<feature type="compositionally biased region" description="Basic and acidic residues" evidence="1">
    <location>
        <begin position="56"/>
        <end position="70"/>
    </location>
</feature>
<comment type="caution">
    <text evidence="2">The sequence shown here is derived from an EMBL/GenBank/DDBJ whole genome shotgun (WGS) entry which is preliminary data.</text>
</comment>
<evidence type="ECO:0000256" key="1">
    <source>
        <dbReference type="SAM" id="MobiDB-lite"/>
    </source>
</evidence>
<feature type="region of interest" description="Disordered" evidence="1">
    <location>
        <begin position="240"/>
        <end position="280"/>
    </location>
</feature>
<protein>
    <submittedName>
        <fullName evidence="2">IQ domain-containing protein E</fullName>
    </submittedName>
</protein>
<feature type="compositionally biased region" description="Low complexity" evidence="1">
    <location>
        <begin position="320"/>
        <end position="338"/>
    </location>
</feature>
<sequence>MLRVQSTPQLHGKPVYKSQEEQYDEIQLLRYRAADLRDDNQLLRAQLAKCREELSKRHRETEKRLEEAAAKSETGSTSGICGGGTNTSTSATVTSLKLRLFRLEQVLKEKEEEVRRLRADTRTVRLKELKLQVQVYYRELLRLRRQLSDRRRDLGPGPGLGHGSPSDLALVTGEARRLRRENRRLKAQLGDTETLPEAIRGGLTVAVKHEGTSRTDLILTVESLEASVRRSEADYQLVLKQSSRHQRAKEEHERQRQREERRREEEERRRESAEREREQYRSAVQRWKRESQAADASLQRQNAELLSRVEHLQEELLRVSSSPLTPSSSQTPSSGPHTRPSSRRREIEMEDVVLSFRRRCAARRIAAGWQRYNNRKKLRQNLSVIRRLARGYLRRVALLEENAAILALPEVALPIDPTTNYKYVPLTEGGAAGAVRTVQSAVRQVLVQAALTVDSSPHS</sequence>
<dbReference type="OrthoDB" id="10529934at2759"/>
<reference evidence="2 3" key="1">
    <citation type="submission" date="2019-07" db="EMBL/GenBank/DDBJ databases">
        <title>Draft genome assembly of a fouling barnacle, Amphibalanus amphitrite (Darwin, 1854): The first reference genome for Thecostraca.</title>
        <authorList>
            <person name="Kim W."/>
        </authorList>
    </citation>
    <scope>NUCLEOTIDE SEQUENCE [LARGE SCALE GENOMIC DNA]</scope>
    <source>
        <strain evidence="2">SNU_AA5</strain>
        <tissue evidence="2">Soma without cirri and trophi</tissue>
    </source>
</reference>
<feature type="region of interest" description="Disordered" evidence="1">
    <location>
        <begin position="319"/>
        <end position="346"/>
    </location>
</feature>
<evidence type="ECO:0000313" key="3">
    <source>
        <dbReference type="Proteomes" id="UP000440578"/>
    </source>
</evidence>
<evidence type="ECO:0000313" key="2">
    <source>
        <dbReference type="EMBL" id="KAF0290167.1"/>
    </source>
</evidence>
<dbReference type="EMBL" id="VIIS01001976">
    <property type="protein sequence ID" value="KAF0290167.1"/>
    <property type="molecule type" value="Genomic_DNA"/>
</dbReference>
<organism evidence="2 3">
    <name type="scientific">Amphibalanus amphitrite</name>
    <name type="common">Striped barnacle</name>
    <name type="synonym">Balanus amphitrite</name>
    <dbReference type="NCBI Taxonomy" id="1232801"/>
    <lineage>
        <taxon>Eukaryota</taxon>
        <taxon>Metazoa</taxon>
        <taxon>Ecdysozoa</taxon>
        <taxon>Arthropoda</taxon>
        <taxon>Crustacea</taxon>
        <taxon>Multicrustacea</taxon>
        <taxon>Cirripedia</taxon>
        <taxon>Thoracica</taxon>
        <taxon>Thoracicalcarea</taxon>
        <taxon>Balanomorpha</taxon>
        <taxon>Balanoidea</taxon>
        <taxon>Balanidae</taxon>
        <taxon>Amphibalaninae</taxon>
        <taxon>Amphibalanus</taxon>
    </lineage>
</organism>
<dbReference type="AlphaFoldDB" id="A0A6A4V1L7"/>
<keyword evidence="3" id="KW-1185">Reference proteome</keyword>
<feature type="region of interest" description="Disordered" evidence="1">
    <location>
        <begin position="56"/>
        <end position="88"/>
    </location>
</feature>
<accession>A0A6A4V1L7</accession>